<gene>
    <name evidence="2" type="ORF">SAMN05444128_2655</name>
</gene>
<reference evidence="3" key="1">
    <citation type="submission" date="2017-01" db="EMBL/GenBank/DDBJ databases">
        <authorList>
            <person name="Varghese N."/>
            <person name="Submissions S."/>
        </authorList>
    </citation>
    <scope>NUCLEOTIDE SEQUENCE [LARGE SCALE GENOMIC DNA]</scope>
    <source>
        <strain evidence="3">LP100</strain>
    </source>
</reference>
<evidence type="ECO:0000313" key="2">
    <source>
        <dbReference type="EMBL" id="SIT91721.1"/>
    </source>
</evidence>
<dbReference type="PANTHER" id="PTHR14087:SF7">
    <property type="entry name" value="THYMOCYTE NUCLEAR PROTEIN 1"/>
    <property type="match status" value="1"/>
</dbReference>
<protein>
    <submittedName>
        <fullName evidence="2">Predicted RNA-binding protein, contains PUA-like domain</fullName>
    </submittedName>
</protein>
<accession>A0A1R3XJI0</accession>
<dbReference type="PANTHER" id="PTHR14087">
    <property type="entry name" value="THYMOCYTE NUCLEAR PROTEIN 1"/>
    <property type="match status" value="1"/>
</dbReference>
<dbReference type="CDD" id="cd21133">
    <property type="entry name" value="EVE"/>
    <property type="match status" value="1"/>
</dbReference>
<dbReference type="EMBL" id="FTPP01000002">
    <property type="protein sequence ID" value="SIT91721.1"/>
    <property type="molecule type" value="Genomic_DNA"/>
</dbReference>
<dbReference type="Gene3D" id="3.10.590.10">
    <property type="entry name" value="ph1033 like domains"/>
    <property type="match status" value="1"/>
</dbReference>
<dbReference type="InterPro" id="IPR002740">
    <property type="entry name" value="EVE_domain"/>
</dbReference>
<dbReference type="OrthoDB" id="9791347at2"/>
<dbReference type="Pfam" id="PF01878">
    <property type="entry name" value="EVE"/>
    <property type="match status" value="1"/>
</dbReference>
<dbReference type="RefSeq" id="WP_076669494.1">
    <property type="nucleotide sequence ID" value="NZ_FTPP01000002.1"/>
</dbReference>
<dbReference type="AlphaFoldDB" id="A0A1R3XJI0"/>
<sequence length="134" mass="15252">MQYWLVKSEPEAYSWARFVKEGRACWDGVRNYQARNNLQLMQPGDLVLFYHSVSEKAIVGIAKVAKAAYPDPSADDPKWMAVDLVPDRAFETPVTLDQIKKEPRLENIALLRQSRLSVMPLKTEEFDALLALGN</sequence>
<dbReference type="STRING" id="1317125.SAMN05444128_2655"/>
<evidence type="ECO:0000259" key="1">
    <source>
        <dbReference type="Pfam" id="PF01878"/>
    </source>
</evidence>
<dbReference type="InterPro" id="IPR052181">
    <property type="entry name" value="5hmC_binding"/>
</dbReference>
<dbReference type="InterPro" id="IPR047197">
    <property type="entry name" value="THYN1-like_EVE"/>
</dbReference>
<dbReference type="SUPFAM" id="SSF88697">
    <property type="entry name" value="PUA domain-like"/>
    <property type="match status" value="1"/>
</dbReference>
<name>A0A1R3XJI0_9BACT</name>
<dbReference type="Proteomes" id="UP000187181">
    <property type="component" value="Unassembled WGS sequence"/>
</dbReference>
<keyword evidence="3" id="KW-1185">Reference proteome</keyword>
<feature type="domain" description="EVE" evidence="1">
    <location>
        <begin position="2"/>
        <end position="131"/>
    </location>
</feature>
<organism evidence="2 3">
    <name type="scientific">Pontibacter indicus</name>
    <dbReference type="NCBI Taxonomy" id="1317125"/>
    <lineage>
        <taxon>Bacteria</taxon>
        <taxon>Pseudomonadati</taxon>
        <taxon>Bacteroidota</taxon>
        <taxon>Cytophagia</taxon>
        <taxon>Cytophagales</taxon>
        <taxon>Hymenobacteraceae</taxon>
        <taxon>Pontibacter</taxon>
    </lineage>
</organism>
<evidence type="ECO:0000313" key="3">
    <source>
        <dbReference type="Proteomes" id="UP000187181"/>
    </source>
</evidence>
<proteinExistence type="predicted"/>
<dbReference type="InterPro" id="IPR015947">
    <property type="entry name" value="PUA-like_sf"/>
</dbReference>